<evidence type="ECO:0000313" key="1">
    <source>
        <dbReference type="EMBL" id="KAL3596535.1"/>
    </source>
</evidence>
<evidence type="ECO:0000313" key="2">
    <source>
        <dbReference type="Proteomes" id="UP000309997"/>
    </source>
</evidence>
<comment type="caution">
    <text evidence="1">The sequence shown here is derived from an EMBL/GenBank/DDBJ whole genome shotgun (WGS) entry which is preliminary data.</text>
</comment>
<gene>
    <name evidence="1" type="ORF">D5086_008172</name>
</gene>
<dbReference type="EMBL" id="RCHU02000004">
    <property type="protein sequence ID" value="KAL3596535.1"/>
    <property type="molecule type" value="Genomic_DNA"/>
</dbReference>
<name>A0ACC4CG89_POPAL</name>
<reference evidence="1 2" key="1">
    <citation type="journal article" date="2024" name="Plant Biotechnol. J.">
        <title>Genome and CRISPR/Cas9 system of a widespread forest tree (Populus alba) in the world.</title>
        <authorList>
            <person name="Liu Y.J."/>
            <person name="Jiang P.F."/>
            <person name="Han X.M."/>
            <person name="Li X.Y."/>
            <person name="Wang H.M."/>
            <person name="Wang Y.J."/>
            <person name="Wang X.X."/>
            <person name="Zeng Q.Y."/>
        </authorList>
    </citation>
    <scope>NUCLEOTIDE SEQUENCE [LARGE SCALE GENOMIC DNA]</scope>
    <source>
        <strain evidence="2">cv. PAL-ZL1</strain>
    </source>
</reference>
<accession>A0ACC4CG89</accession>
<organism evidence="1 2">
    <name type="scientific">Populus alba</name>
    <name type="common">White poplar</name>
    <dbReference type="NCBI Taxonomy" id="43335"/>
    <lineage>
        <taxon>Eukaryota</taxon>
        <taxon>Viridiplantae</taxon>
        <taxon>Streptophyta</taxon>
        <taxon>Embryophyta</taxon>
        <taxon>Tracheophyta</taxon>
        <taxon>Spermatophyta</taxon>
        <taxon>Magnoliopsida</taxon>
        <taxon>eudicotyledons</taxon>
        <taxon>Gunneridae</taxon>
        <taxon>Pentapetalae</taxon>
        <taxon>rosids</taxon>
        <taxon>fabids</taxon>
        <taxon>Malpighiales</taxon>
        <taxon>Salicaceae</taxon>
        <taxon>Saliceae</taxon>
        <taxon>Populus</taxon>
    </lineage>
</organism>
<sequence length="135" mass="14401">MGFRWPKRIVVKKEFQIDPASTRSVFGSLVGTIFIKLTAQNLRSPQRRPGAAVREATTLQLRQQAAVSAAPDGSGPEICGAGQKDSGPTRRSGPVSAQTHVVFLGRTRPNPFRAEFGPTAFKLGPAHLVGPAQPS</sequence>
<protein>
    <submittedName>
        <fullName evidence="1">Uncharacterized protein</fullName>
    </submittedName>
</protein>
<dbReference type="Proteomes" id="UP000309997">
    <property type="component" value="Unassembled WGS sequence"/>
</dbReference>
<keyword evidence="2" id="KW-1185">Reference proteome</keyword>
<proteinExistence type="predicted"/>